<protein>
    <submittedName>
        <fullName evidence="2">5,10-methylenetetrahydrofolate reductase</fullName>
    </submittedName>
</protein>
<dbReference type="OrthoDB" id="4367389at2"/>
<dbReference type="Gene3D" id="3.20.20.220">
    <property type="match status" value="1"/>
</dbReference>
<keyword evidence="3" id="KW-1185">Reference proteome</keyword>
<dbReference type="STRING" id="650850.SAMN04488129_10116"/>
<accession>A0A1H7FAL1</accession>
<reference evidence="3" key="1">
    <citation type="submission" date="2016-10" db="EMBL/GenBank/DDBJ databases">
        <authorList>
            <person name="Varghese N."/>
            <person name="Submissions S."/>
        </authorList>
    </citation>
    <scope>NUCLEOTIDE SEQUENCE [LARGE SCALE GENOMIC DNA]</scope>
    <source>
        <strain evidence="3">CGMCC 1.9150</strain>
    </source>
</reference>
<dbReference type="SUPFAM" id="SSF51730">
    <property type="entry name" value="FAD-linked oxidoreductase"/>
    <property type="match status" value="1"/>
</dbReference>
<gene>
    <name evidence="2" type="ORF">SAMN04488129_10116</name>
</gene>
<sequence length="306" mass="34286">MRSPVARSATPDEFVLEAVPPEVERGEAGIEAAVERVAELHAALGLDAVNIPEIHEEKAKSRQGERRRPFLPRVEPRVLAAHIQERLDIPCIINRVVVHLERDRQLDWFRETWEHYGIRRFVLVGGESSDKRYPGPSVPEANTLLREHLAIPGGEVGNICIPSRRGEVERLQHKLRSGATFFTTQVLFHAEEITALLDALGERMEEGTRAPAFLVSLAPVRSERNIRFLRWLGVSLSHELEAWLTADEAAVTERSLSHLHETWRHIVDHAITRHSPCSLGVNIAPIGRIPSATTVALGRALRDVTP</sequence>
<organism evidence="2 3">
    <name type="scientific">Halomonas daqiaonensis</name>
    <dbReference type="NCBI Taxonomy" id="650850"/>
    <lineage>
        <taxon>Bacteria</taxon>
        <taxon>Pseudomonadati</taxon>
        <taxon>Pseudomonadota</taxon>
        <taxon>Gammaproteobacteria</taxon>
        <taxon>Oceanospirillales</taxon>
        <taxon>Halomonadaceae</taxon>
        <taxon>Halomonas</taxon>
    </lineage>
</organism>
<evidence type="ECO:0000256" key="1">
    <source>
        <dbReference type="ARBA" id="ARBA00023002"/>
    </source>
</evidence>
<evidence type="ECO:0000313" key="3">
    <source>
        <dbReference type="Proteomes" id="UP000198807"/>
    </source>
</evidence>
<dbReference type="Proteomes" id="UP000198807">
    <property type="component" value="Unassembled WGS sequence"/>
</dbReference>
<dbReference type="InterPro" id="IPR029041">
    <property type="entry name" value="FAD-linked_oxidoreductase-like"/>
</dbReference>
<dbReference type="UniPathway" id="UPA00193"/>
<dbReference type="EMBL" id="FOBC01000001">
    <property type="protein sequence ID" value="SEK20245.1"/>
    <property type="molecule type" value="Genomic_DNA"/>
</dbReference>
<dbReference type="GO" id="GO:0016491">
    <property type="term" value="F:oxidoreductase activity"/>
    <property type="evidence" value="ECO:0007669"/>
    <property type="project" value="UniProtKB-KW"/>
</dbReference>
<proteinExistence type="predicted"/>
<evidence type="ECO:0000313" key="2">
    <source>
        <dbReference type="EMBL" id="SEK20245.1"/>
    </source>
</evidence>
<dbReference type="RefSeq" id="WP_089709541.1">
    <property type="nucleotide sequence ID" value="NZ_FOBC01000001.1"/>
</dbReference>
<name>A0A1H7FAL1_9GAMM</name>
<keyword evidence="1" id="KW-0560">Oxidoreductase</keyword>
<dbReference type="GO" id="GO:0035999">
    <property type="term" value="P:tetrahydrofolate interconversion"/>
    <property type="evidence" value="ECO:0007669"/>
    <property type="project" value="UniProtKB-UniPathway"/>
</dbReference>
<dbReference type="AlphaFoldDB" id="A0A1H7FAL1"/>